<dbReference type="SUPFAM" id="SSF141072">
    <property type="entry name" value="CalX-like"/>
    <property type="match status" value="1"/>
</dbReference>
<protein>
    <recommendedName>
        <fullName evidence="3">Calx-beta domain-containing protein</fullName>
    </recommendedName>
</protein>
<dbReference type="Gene3D" id="2.60.40.2030">
    <property type="match status" value="1"/>
</dbReference>
<dbReference type="InterPro" id="IPR038081">
    <property type="entry name" value="CalX-like_sf"/>
</dbReference>
<sequence length="91" mass="9242">MADLFFSEYIEGSSNNKALEIYNGTGAAIGTVTRTGSTANALTVSLASNDTTEATVPTTVEIPAGQTSATFDVAAVDDAIADSTQTVTFTA</sequence>
<dbReference type="Proteomes" id="UP000234966">
    <property type="component" value="Unassembled WGS sequence"/>
</dbReference>
<dbReference type="EMBL" id="NMQI01000711">
    <property type="protein sequence ID" value="PMB38122.1"/>
    <property type="molecule type" value="Genomic_DNA"/>
</dbReference>
<evidence type="ECO:0008006" key="3">
    <source>
        <dbReference type="Google" id="ProtNLM"/>
    </source>
</evidence>
<dbReference type="RefSeq" id="WP_062250326.1">
    <property type="nucleotide sequence ID" value="NZ_NMQI01000711.1"/>
</dbReference>
<accession>A0A2N6LUE5</accession>
<organism evidence="1 2">
    <name type="scientific">Fischerella thermalis CCMEE 5330</name>
    <dbReference type="NCBI Taxonomy" id="2019670"/>
    <lineage>
        <taxon>Bacteria</taxon>
        <taxon>Bacillati</taxon>
        <taxon>Cyanobacteriota</taxon>
        <taxon>Cyanophyceae</taxon>
        <taxon>Nostocales</taxon>
        <taxon>Hapalosiphonaceae</taxon>
        <taxon>Fischerella</taxon>
    </lineage>
</organism>
<evidence type="ECO:0000313" key="1">
    <source>
        <dbReference type="EMBL" id="PMB38122.1"/>
    </source>
</evidence>
<name>A0A2N6LUE5_9CYAN</name>
<proteinExistence type="predicted"/>
<reference evidence="1 2" key="1">
    <citation type="submission" date="2017-07" db="EMBL/GenBank/DDBJ databases">
        <title>Genomes of Fischerella (Mastigocladus) sp. strains.</title>
        <authorList>
            <person name="Miller S.R."/>
        </authorList>
    </citation>
    <scope>NUCLEOTIDE SEQUENCE [LARGE SCALE GENOMIC DNA]</scope>
    <source>
        <strain evidence="1 2">CCMEE 5330</strain>
    </source>
</reference>
<evidence type="ECO:0000313" key="2">
    <source>
        <dbReference type="Proteomes" id="UP000234966"/>
    </source>
</evidence>
<dbReference type="AlphaFoldDB" id="A0A2N6LUE5"/>
<gene>
    <name evidence="1" type="ORF">CEN41_24170</name>
</gene>
<comment type="caution">
    <text evidence="1">The sequence shown here is derived from an EMBL/GenBank/DDBJ whole genome shotgun (WGS) entry which is preliminary data.</text>
</comment>